<name>A0A151Z8Q1_TIELA</name>
<dbReference type="SUPFAM" id="SSF51126">
    <property type="entry name" value="Pectin lyase-like"/>
    <property type="match status" value="1"/>
</dbReference>
<keyword evidence="2" id="KW-0964">Secreted</keyword>
<dbReference type="InterPro" id="IPR020864">
    <property type="entry name" value="MACPF"/>
</dbReference>
<dbReference type="OrthoDB" id="21110at2759"/>
<comment type="caution">
    <text evidence="7">The sequence shown here is derived from an EMBL/GenBank/DDBJ whole genome shotgun (WGS) entry which is preliminary data.</text>
</comment>
<dbReference type="Proteomes" id="UP000076078">
    <property type="component" value="Unassembled WGS sequence"/>
</dbReference>
<evidence type="ECO:0000259" key="6">
    <source>
        <dbReference type="PROSITE" id="PS51412"/>
    </source>
</evidence>
<dbReference type="PROSITE" id="PS51412">
    <property type="entry name" value="MACPF_2"/>
    <property type="match status" value="1"/>
</dbReference>
<feature type="domain" description="MACPF" evidence="6">
    <location>
        <begin position="542"/>
        <end position="882"/>
    </location>
</feature>
<dbReference type="PROSITE" id="PS51257">
    <property type="entry name" value="PROKAR_LIPOPROTEIN"/>
    <property type="match status" value="1"/>
</dbReference>
<dbReference type="Pfam" id="PF01823">
    <property type="entry name" value="MACPF"/>
    <property type="match status" value="1"/>
</dbReference>
<dbReference type="InterPro" id="IPR011050">
    <property type="entry name" value="Pectin_lyase_fold/virulence"/>
</dbReference>
<evidence type="ECO:0000256" key="5">
    <source>
        <dbReference type="SAM" id="SignalP"/>
    </source>
</evidence>
<keyword evidence="8" id="KW-1185">Reference proteome</keyword>
<gene>
    <name evidence="7" type="ORF">DLAC_08968</name>
</gene>
<dbReference type="InParanoid" id="A0A151Z8Q1"/>
<reference evidence="7 8" key="1">
    <citation type="submission" date="2015-12" db="EMBL/GenBank/DDBJ databases">
        <title>Dictyostelia acquired genes for synthesis and detection of signals that induce cell-type specialization by lateral gene transfer from prokaryotes.</title>
        <authorList>
            <person name="Gloeckner G."/>
            <person name="Schaap P."/>
        </authorList>
    </citation>
    <scope>NUCLEOTIDE SEQUENCE [LARGE SCALE GENOMIC DNA]</scope>
    <source>
        <strain evidence="7 8">TK</strain>
    </source>
</reference>
<organism evidence="7 8">
    <name type="scientific">Tieghemostelium lacteum</name>
    <name type="common">Slime mold</name>
    <name type="synonym">Dictyostelium lacteum</name>
    <dbReference type="NCBI Taxonomy" id="361077"/>
    <lineage>
        <taxon>Eukaryota</taxon>
        <taxon>Amoebozoa</taxon>
        <taxon>Evosea</taxon>
        <taxon>Eumycetozoa</taxon>
        <taxon>Dictyostelia</taxon>
        <taxon>Dictyosteliales</taxon>
        <taxon>Raperosteliaceae</taxon>
        <taxon>Tieghemostelium</taxon>
    </lineage>
</organism>
<keyword evidence="3" id="KW-0204">Cytolysis</keyword>
<comment type="subcellular location">
    <subcellularLocation>
        <location evidence="1">Secreted</location>
    </subcellularLocation>
</comment>
<dbReference type="EMBL" id="LODT01000037">
    <property type="protein sequence ID" value="KYQ90353.1"/>
    <property type="molecule type" value="Genomic_DNA"/>
</dbReference>
<evidence type="ECO:0000313" key="8">
    <source>
        <dbReference type="Proteomes" id="UP000076078"/>
    </source>
</evidence>
<evidence type="ECO:0000256" key="2">
    <source>
        <dbReference type="ARBA" id="ARBA00022525"/>
    </source>
</evidence>
<evidence type="ECO:0000256" key="3">
    <source>
        <dbReference type="ARBA" id="ARBA00022852"/>
    </source>
</evidence>
<dbReference type="PANTHER" id="PTHR45742">
    <property type="entry name" value="COMPLEMENT COMPONENT C6"/>
    <property type="match status" value="1"/>
</dbReference>
<evidence type="ECO:0000313" key="7">
    <source>
        <dbReference type="EMBL" id="KYQ90353.1"/>
    </source>
</evidence>
<keyword evidence="5" id="KW-0732">Signal</keyword>
<sequence length="1131" mass="125412">MKHPLLLFILISIIISCVFSQNTVYVDSFSNCIKSCGKKEQPFSNIKDAIDYLDQVTPPSPNSFNDDDWIVNRLILAPGYYSGSLNTGISIKIPIEIVSLEKSVIINQTEFQMDKNQPVIDCLGVSQGFFIDMVKKVKFVNIGIHNCVASNGGAIQSRYSNVEIVNCLFWRNRAENGAAIYSVNSDIVVINTQFIENSVGNYGSVLYTQYSTITFVGNNKVPCHSDVLSPFSNSLYSIGSLVSIETISLMSVHMQCTEGSQLIVGDSLVPCYDTFSCPNLLPKKSIDYNVFNVAPQSTCNNDFLTCGPSENCFSCETDCSCSFDGWRMDVSYNVTTINTNSLYTSNSAANAENMLLGLKDRMGMNKYVKFTSYFNVPKDGKYKFKFVGKSMGLSVYVNMIQYIRFPFTLQFESTKIISVASHHVNRIQLDVLSDVDVSQMDLSIYWKLDGSDDEYTLFQPFYNRNICGDKILDPQEDYYASPFYCTSDSNTFTTSGQCGDGICNELPTDCFADCHMLLIEHCPEQAPKYPLDEIYSKEDFLGSTLDNQYLFSLPGIQLLAHGVDIVSDKFLNSPIFHFGYCDNSSFSTVHDLYRSYVYTVPPGIHAIPVPKCSYETQSNFYSTSSHMASEMSRDTGLSIGAQLSGSYWGISAGASVAFSEEESVKAARDLEQSKSGSIVTTKVECQSTKVQLDGNRIPFHKNFLKDLAEANTVELMQAVVKKYGNVYVESADMGGRLTSVTVVSHSSSESSSSIDTSKHTKLDFAVQVSSPILNVNGDIGLSVDNKISAEQQQQFSQESQSSTIISYGGPTGAYGPDTLGSNNFGLWARAVDLLPVPIRKQYNFIVNLIPPNWMAKGSSPNQQSIVNLWTKAEYANMYKTLVGESSNIASDETIYIISSKTQFSNQPLTISGWLWDSQGNLMQFEKVLTVTSNTPFVTKLMNIMTSSITTFDHEIIDLVNSRSFIFGSQASLDAKNRYTIRLSAPEAIMCRLGDCTSMPSLYYTLRGRLGTLEVMGNPITTTNDITYSFFGKYIGELESISVSMKVTFTDDVTKINEFIFTSFTVTQSCPNSINDWGANTAEKCQIPSKQAITGVYTKIYSNINKLPEILTYNKPITKSLSTKRLTPLVPM</sequence>
<dbReference type="OMA" id="MCTIPAN"/>
<evidence type="ECO:0000256" key="4">
    <source>
        <dbReference type="ARBA" id="ARBA00023157"/>
    </source>
</evidence>
<dbReference type="AlphaFoldDB" id="A0A151Z8Q1"/>
<feature type="signal peptide" evidence="5">
    <location>
        <begin position="1"/>
        <end position="20"/>
    </location>
</feature>
<proteinExistence type="predicted"/>
<evidence type="ECO:0000256" key="1">
    <source>
        <dbReference type="ARBA" id="ARBA00004613"/>
    </source>
</evidence>
<keyword evidence="4" id="KW-1015">Disulfide bond</keyword>
<accession>A0A151Z8Q1</accession>
<protein>
    <recommendedName>
        <fullName evidence="6">MACPF domain-containing protein</fullName>
    </recommendedName>
</protein>
<dbReference type="PANTHER" id="PTHR45742:SF8">
    <property type="entry name" value="FLOCCULATION PROTEIN FLO11"/>
    <property type="match status" value="1"/>
</dbReference>
<dbReference type="GO" id="GO:0031640">
    <property type="term" value="P:killing of cells of another organism"/>
    <property type="evidence" value="ECO:0007669"/>
    <property type="project" value="UniProtKB-KW"/>
</dbReference>
<feature type="chain" id="PRO_5007593003" description="MACPF domain-containing protein" evidence="5">
    <location>
        <begin position="21"/>
        <end position="1131"/>
    </location>
</feature>
<dbReference type="GO" id="GO:0005576">
    <property type="term" value="C:extracellular region"/>
    <property type="evidence" value="ECO:0007669"/>
    <property type="project" value="UniProtKB-SubCell"/>
</dbReference>